<dbReference type="EMBL" id="JBHILM010000021">
    <property type="protein sequence ID" value="MFB5682848.1"/>
    <property type="molecule type" value="Genomic_DNA"/>
</dbReference>
<sequence length="346" mass="38195">MKKNRKLMKKTILTASAAAVLGVTVIGSGFASPVMADALKKVPLVGSIFTGLKGEQLQAIIDQGMVTAPDLSISHDGITLKVKEVLYDGTRLSVAIEREGVNNLDMVSPYPSEGALTATGEPVPVIPEEEKEKGYLGFPVASVDGKELKMSGTSFGDYPSQDNTVLYEITKGLDLPDQFTLTLKTEVTRVAEPFVFKIPIKINPSNVDLKPEATKSYEDFNYTVKQVELTPISTRLVIDSKGKVPKTEEQTGEYSATMMYYDIVDENGNAVDQRMLPFFNREPDTEYHVDELYAPFAQTPKSITIKPYTYTVKTSDWSIVGGVDEKTKHPTKKNYYKDLEITIPVK</sequence>
<dbReference type="Pfam" id="PF18705">
    <property type="entry name" value="DUF5643"/>
    <property type="match status" value="1"/>
</dbReference>
<feature type="domain" description="DUF5643" evidence="2">
    <location>
        <begin position="209"/>
        <end position="343"/>
    </location>
</feature>
<dbReference type="Gene3D" id="2.60.40.1630">
    <property type="entry name" value="bacillus anthracis domain"/>
    <property type="match status" value="1"/>
</dbReference>
<dbReference type="Pfam" id="PF13786">
    <property type="entry name" value="DUF4179"/>
    <property type="match status" value="1"/>
</dbReference>
<dbReference type="Gene3D" id="2.60.40.1640">
    <property type="entry name" value="Conserved domain protein"/>
    <property type="match status" value="1"/>
</dbReference>
<feature type="domain" description="DUF4179" evidence="1">
    <location>
        <begin position="9"/>
        <end position="97"/>
    </location>
</feature>
<dbReference type="InterPro" id="IPR025436">
    <property type="entry name" value="DUF4179"/>
</dbReference>
<evidence type="ECO:0000259" key="2">
    <source>
        <dbReference type="Pfam" id="PF18705"/>
    </source>
</evidence>
<evidence type="ECO:0000313" key="4">
    <source>
        <dbReference type="Proteomes" id="UP001580407"/>
    </source>
</evidence>
<evidence type="ECO:0000259" key="1">
    <source>
        <dbReference type="Pfam" id="PF13786"/>
    </source>
</evidence>
<name>A0ABV5BAX2_9BACL</name>
<dbReference type="InterPro" id="IPR040680">
    <property type="entry name" value="DUF5643"/>
</dbReference>
<comment type="caution">
    <text evidence="3">The sequence shown here is derived from an EMBL/GenBank/DDBJ whole genome shotgun (WGS) entry which is preliminary data.</text>
</comment>
<protein>
    <submittedName>
        <fullName evidence="3">DUF4179 domain-containing protein</fullName>
    </submittedName>
</protein>
<gene>
    <name evidence="3" type="ORF">ACE3NQ_18180</name>
</gene>
<dbReference type="Proteomes" id="UP001580407">
    <property type="component" value="Unassembled WGS sequence"/>
</dbReference>
<dbReference type="RefSeq" id="WP_375526597.1">
    <property type="nucleotide sequence ID" value="NZ_JBHILM010000021.1"/>
</dbReference>
<evidence type="ECO:0000313" key="3">
    <source>
        <dbReference type="EMBL" id="MFB5682848.1"/>
    </source>
</evidence>
<organism evidence="3 4">
    <name type="scientific">Paenibacillus terreus</name>
    <dbReference type="NCBI Taxonomy" id="1387834"/>
    <lineage>
        <taxon>Bacteria</taxon>
        <taxon>Bacillati</taxon>
        <taxon>Bacillota</taxon>
        <taxon>Bacilli</taxon>
        <taxon>Bacillales</taxon>
        <taxon>Paenibacillaceae</taxon>
        <taxon>Paenibacillus</taxon>
    </lineage>
</organism>
<keyword evidence="4" id="KW-1185">Reference proteome</keyword>
<accession>A0ABV5BAX2</accession>
<reference evidence="3 4" key="1">
    <citation type="submission" date="2024-09" db="EMBL/GenBank/DDBJ databases">
        <authorList>
            <person name="Ruan L."/>
        </authorList>
    </citation>
    <scope>NUCLEOTIDE SEQUENCE [LARGE SCALE GENOMIC DNA]</scope>
    <source>
        <strain evidence="3 4">D33</strain>
    </source>
</reference>
<proteinExistence type="predicted"/>